<dbReference type="CDD" id="cd07377">
    <property type="entry name" value="WHTH_GntR"/>
    <property type="match status" value="1"/>
</dbReference>
<dbReference type="EMBL" id="VHLG01000004">
    <property type="protein sequence ID" value="TPW30941.1"/>
    <property type="molecule type" value="Genomic_DNA"/>
</dbReference>
<evidence type="ECO:0000313" key="7">
    <source>
        <dbReference type="EMBL" id="TPW30941.1"/>
    </source>
</evidence>
<dbReference type="PANTHER" id="PTHR46577">
    <property type="entry name" value="HTH-TYPE TRANSCRIPTIONAL REGULATORY PROTEIN GABR"/>
    <property type="match status" value="1"/>
</dbReference>
<protein>
    <submittedName>
        <fullName evidence="7">PLP-dependent aminotransferase family protein</fullName>
    </submittedName>
</protein>
<evidence type="ECO:0000256" key="2">
    <source>
        <dbReference type="ARBA" id="ARBA00022898"/>
    </source>
</evidence>
<dbReference type="InterPro" id="IPR015424">
    <property type="entry name" value="PyrdxlP-dep_Trfase"/>
</dbReference>
<comment type="caution">
    <text evidence="7">The sequence shown here is derived from an EMBL/GenBank/DDBJ whole genome shotgun (WGS) entry which is preliminary data.</text>
</comment>
<dbReference type="Pfam" id="PF00392">
    <property type="entry name" value="GntR"/>
    <property type="match status" value="1"/>
</dbReference>
<dbReference type="SMART" id="SM00345">
    <property type="entry name" value="HTH_GNTR"/>
    <property type="match status" value="1"/>
</dbReference>
<dbReference type="GO" id="GO:0003700">
    <property type="term" value="F:DNA-binding transcription factor activity"/>
    <property type="evidence" value="ECO:0007669"/>
    <property type="project" value="InterPro"/>
</dbReference>
<evidence type="ECO:0000256" key="1">
    <source>
        <dbReference type="ARBA" id="ARBA00005384"/>
    </source>
</evidence>
<keyword evidence="7" id="KW-0808">Transferase</keyword>
<reference evidence="7 8" key="1">
    <citation type="submission" date="2019-06" db="EMBL/GenBank/DDBJ databases">
        <authorList>
            <person name="Li M."/>
        </authorList>
    </citation>
    <scope>NUCLEOTIDE SEQUENCE [LARGE SCALE GENOMIC DNA]</scope>
    <source>
        <strain evidence="7 8">BGMRC2036</strain>
    </source>
</reference>
<accession>A0A506UCU2</accession>
<sequence>MTSWKPNPRLIRRPAYLSLAEQISGAIRDGLLINGMRLPPQRQMAADLKISVQTVSRAYEELTRRGLLTGEVGRGSYVRAQSREPEQLHMYERNGDLVDLSILKPVCESRSLAKFSAAFSALGADMPPELAFSMMPNALFNRYRLVGANWLAACGLKAPPQCITVTNGASEGITAAMMGVAPPGSVVAAEELTHPMLKPLSSYLGFDLEPLPMDEEGLIPEALDQAAGRKRLRAVFVQPSVAGPYAALMSAPRRRAITAIARRRDFAIIENDVLGPLIENRQPPLAAFAPERTLYITDFSKNTIPGLRTGFLAAPPRYAAAVANRHLATNWIATPAIAEIASRWIVDGTAMELINWQRMALKRRHGIAAAALRGVDYRTSPGALHLWLPLPSGMREEAFVQAARARGVIVAPGSTFHVGRLPMEHAAVRISLSATTELDLTSSLGMLASMLRERTNARKAMA</sequence>
<name>A0A506UCU2_9HYPH</name>
<dbReference type="PANTHER" id="PTHR46577:SF1">
    <property type="entry name" value="HTH-TYPE TRANSCRIPTIONAL REGULATORY PROTEIN GABR"/>
    <property type="match status" value="1"/>
</dbReference>
<gene>
    <name evidence="7" type="ORF">FJU08_09780</name>
</gene>
<keyword evidence="5" id="KW-0804">Transcription</keyword>
<dbReference type="InterPro" id="IPR000524">
    <property type="entry name" value="Tscrpt_reg_HTH_GntR"/>
</dbReference>
<keyword evidence="3" id="KW-0805">Transcription regulation</keyword>
<evidence type="ECO:0000256" key="3">
    <source>
        <dbReference type="ARBA" id="ARBA00023015"/>
    </source>
</evidence>
<dbReference type="RefSeq" id="WP_141148813.1">
    <property type="nucleotide sequence ID" value="NZ_VHLG01000004.1"/>
</dbReference>
<dbReference type="GO" id="GO:0030170">
    <property type="term" value="F:pyridoxal phosphate binding"/>
    <property type="evidence" value="ECO:0007669"/>
    <property type="project" value="InterPro"/>
</dbReference>
<dbReference type="Proteomes" id="UP000318801">
    <property type="component" value="Unassembled WGS sequence"/>
</dbReference>
<evidence type="ECO:0000256" key="4">
    <source>
        <dbReference type="ARBA" id="ARBA00023125"/>
    </source>
</evidence>
<dbReference type="InterPro" id="IPR036388">
    <property type="entry name" value="WH-like_DNA-bd_sf"/>
</dbReference>
<keyword evidence="8" id="KW-1185">Reference proteome</keyword>
<evidence type="ECO:0000256" key="5">
    <source>
        <dbReference type="ARBA" id="ARBA00023163"/>
    </source>
</evidence>
<dbReference type="InterPro" id="IPR004839">
    <property type="entry name" value="Aminotransferase_I/II_large"/>
</dbReference>
<keyword evidence="7" id="KW-0032">Aminotransferase</keyword>
<dbReference type="CDD" id="cd00609">
    <property type="entry name" value="AAT_like"/>
    <property type="match status" value="1"/>
</dbReference>
<dbReference type="Gene3D" id="3.40.640.10">
    <property type="entry name" value="Type I PLP-dependent aspartate aminotransferase-like (Major domain)"/>
    <property type="match status" value="1"/>
</dbReference>
<keyword evidence="4" id="KW-0238">DNA-binding</keyword>
<dbReference type="GO" id="GO:0008483">
    <property type="term" value="F:transaminase activity"/>
    <property type="evidence" value="ECO:0007669"/>
    <property type="project" value="UniProtKB-KW"/>
</dbReference>
<dbReference type="AlphaFoldDB" id="A0A506UCU2"/>
<dbReference type="InterPro" id="IPR015421">
    <property type="entry name" value="PyrdxlP-dep_Trfase_major"/>
</dbReference>
<comment type="similarity">
    <text evidence="1">In the C-terminal section; belongs to the class-I pyridoxal-phosphate-dependent aminotransferase family.</text>
</comment>
<dbReference type="SUPFAM" id="SSF46785">
    <property type="entry name" value="Winged helix' DNA-binding domain"/>
    <property type="match status" value="1"/>
</dbReference>
<organism evidence="7 8">
    <name type="scientific">Martelella alba</name>
    <dbReference type="NCBI Taxonomy" id="2590451"/>
    <lineage>
        <taxon>Bacteria</taxon>
        <taxon>Pseudomonadati</taxon>
        <taxon>Pseudomonadota</taxon>
        <taxon>Alphaproteobacteria</taxon>
        <taxon>Hyphomicrobiales</taxon>
        <taxon>Aurantimonadaceae</taxon>
        <taxon>Martelella</taxon>
    </lineage>
</organism>
<evidence type="ECO:0000313" key="8">
    <source>
        <dbReference type="Proteomes" id="UP000318801"/>
    </source>
</evidence>
<dbReference type="GO" id="GO:0003677">
    <property type="term" value="F:DNA binding"/>
    <property type="evidence" value="ECO:0007669"/>
    <property type="project" value="UniProtKB-KW"/>
</dbReference>
<dbReference type="Pfam" id="PF00155">
    <property type="entry name" value="Aminotran_1_2"/>
    <property type="match status" value="1"/>
</dbReference>
<dbReference type="InterPro" id="IPR051446">
    <property type="entry name" value="HTH_trans_reg/aminotransferase"/>
</dbReference>
<dbReference type="Gene3D" id="1.10.10.10">
    <property type="entry name" value="Winged helix-like DNA-binding domain superfamily/Winged helix DNA-binding domain"/>
    <property type="match status" value="1"/>
</dbReference>
<evidence type="ECO:0000259" key="6">
    <source>
        <dbReference type="PROSITE" id="PS50949"/>
    </source>
</evidence>
<dbReference type="InterPro" id="IPR036390">
    <property type="entry name" value="WH_DNA-bd_sf"/>
</dbReference>
<dbReference type="OrthoDB" id="9794015at2"/>
<feature type="domain" description="HTH gntR-type" evidence="6">
    <location>
        <begin position="13"/>
        <end position="81"/>
    </location>
</feature>
<proteinExistence type="inferred from homology"/>
<keyword evidence="2" id="KW-0663">Pyridoxal phosphate</keyword>
<dbReference type="PROSITE" id="PS50949">
    <property type="entry name" value="HTH_GNTR"/>
    <property type="match status" value="1"/>
</dbReference>
<dbReference type="SUPFAM" id="SSF53383">
    <property type="entry name" value="PLP-dependent transferases"/>
    <property type="match status" value="1"/>
</dbReference>